<dbReference type="GO" id="GO:0016757">
    <property type="term" value="F:glycosyltransferase activity"/>
    <property type="evidence" value="ECO:0007669"/>
    <property type="project" value="UniProtKB-KW"/>
</dbReference>
<dbReference type="SUPFAM" id="SSF53756">
    <property type="entry name" value="UDP-Glycosyltransferase/glycogen phosphorylase"/>
    <property type="match status" value="1"/>
</dbReference>
<dbReference type="EMBL" id="JAMSKV010000010">
    <property type="protein sequence ID" value="MCQ8279202.1"/>
    <property type="molecule type" value="Genomic_DNA"/>
</dbReference>
<dbReference type="RefSeq" id="WP_422864688.1">
    <property type="nucleotide sequence ID" value="NZ_JAMSKV010000010.1"/>
</dbReference>
<comment type="caution">
    <text evidence="2">The sequence shown here is derived from an EMBL/GenBank/DDBJ whole genome shotgun (WGS) entry which is preliminary data.</text>
</comment>
<keyword evidence="3" id="KW-1185">Reference proteome</keyword>
<dbReference type="Gene3D" id="3.90.550.10">
    <property type="entry name" value="Spore Coat Polysaccharide Biosynthesis Protein SpsA, Chain A"/>
    <property type="match status" value="1"/>
</dbReference>
<feature type="domain" description="Glycosyltransferase 2-like" evidence="1">
    <location>
        <begin position="364"/>
        <end position="460"/>
    </location>
</feature>
<evidence type="ECO:0000313" key="3">
    <source>
        <dbReference type="Proteomes" id="UP001524587"/>
    </source>
</evidence>
<dbReference type="EC" id="2.4.-.-" evidence="2"/>
<sequence length="1001" mass="111917">MDDSRQGTEEQAGRTASPSRVPLWRVFDPVWYLSRHPDAAAHMERLGMTDVQAYYLQYGGGLGHSPNVFFDENYYLALYPDVAAHVAAGGAPSGFAHYITHGYRSRSPHWLFDEERYRRIYPDLGDPSEPTPGFVNGYDHFLAHGDEEGRSAHRFFDKALYDANVDESPELAAQPGGPFRHFLRSGGAAGSTARLSWYFDPDWYLRTYPEVAEEVRNGVWSSALHHYLVNRLPWRYSPNPWFSEEFYTATYADALREIRDGRFRNGYDHFLRFGALEGRRPHQDVDLARYLEDPKVRASLKAVEFHDGFAHWVANRTRNPAVSMSEFDAEQHNKDAFCRMAEKRVAQFARSVLDFTVEGTPAVSVIMVIHDRFALTMTALASLRANFHGPIELILVDSGSTDRTRQLDRVVIGAKWLRFEENVGFLLGCNAAFSHVTARAVLFLNNDVVLGHEAVARASARLFSRRGVGAVGAKVIRTNGLLQEAGCIVWRNGATSGFMRDGDPDAPEANTVRDVDFCSGAFLMVRADCLSRLGGFDTAYAPAYYEETDLCVRLHKAGYRVLYDPNVVIEHLEYGTSGALQSEELIARNHKIFVEKHADWLGNKLDHSDAAAFFASRPGVSSGRILFIEDQVPLRTIGAGFVRSNDLVHGMSALGYEVTVFPLFPADLSLFEVMRAFPDNVEVLFDRGLEELPRFLQQRAGFYDLVWVGRTHNLHRLRAAFDDAGAAFPQRGLILDTEAVAAPRTLEQARVLRQPSAETLPELLRKELEPARSCQRVIAVNEIDAELIRQTGISNVATLGHVQTPRPTGRSWRERSGLFFLGALHDVATPNYDSLVWFVSEVLPLLQPQLPADARVTVAGHVAPGLDLSPLQHPLVDLVGPIDDSMPFYDRHRVFIAPTRFAGGIPFKLHEAAARGLPVVATALLCRQVGWVDGEEILSGGSDDAALFARQILALHTDETLWYRLRDAALRRIRLEHDPAEYQATLSGVLDGAMRHLRRSS</sequence>
<dbReference type="PANTHER" id="PTHR43179:SF7">
    <property type="entry name" value="RHAMNOSYLTRANSFERASE WBBL"/>
    <property type="match status" value="1"/>
</dbReference>
<accession>A0ABT1W8I3</accession>
<gene>
    <name evidence="2" type="ORF">NFI95_12180</name>
</gene>
<dbReference type="Pfam" id="PF00535">
    <property type="entry name" value="Glycos_transf_2"/>
    <property type="match status" value="1"/>
</dbReference>
<dbReference type="Pfam" id="PF13692">
    <property type="entry name" value="Glyco_trans_1_4"/>
    <property type="match status" value="1"/>
</dbReference>
<evidence type="ECO:0000313" key="2">
    <source>
        <dbReference type="EMBL" id="MCQ8279202.1"/>
    </source>
</evidence>
<dbReference type="Proteomes" id="UP001524587">
    <property type="component" value="Unassembled WGS sequence"/>
</dbReference>
<dbReference type="InterPro" id="IPR001173">
    <property type="entry name" value="Glyco_trans_2-like"/>
</dbReference>
<dbReference type="PANTHER" id="PTHR43179">
    <property type="entry name" value="RHAMNOSYLTRANSFERASE WBBL"/>
    <property type="match status" value="1"/>
</dbReference>
<name>A0ABT1W8I3_9PROT</name>
<dbReference type="SUPFAM" id="SSF53448">
    <property type="entry name" value="Nucleotide-diphospho-sugar transferases"/>
    <property type="match status" value="1"/>
</dbReference>
<evidence type="ECO:0000259" key="1">
    <source>
        <dbReference type="Pfam" id="PF00535"/>
    </source>
</evidence>
<reference evidence="2 3" key="1">
    <citation type="submission" date="2022-06" db="EMBL/GenBank/DDBJ databases">
        <title>Endosaccharibacter gen. nov., sp. nov., endophytic bacteria isolated from sugarcane.</title>
        <authorList>
            <person name="Pitiwittayakul N."/>
            <person name="Yukphan P."/>
            <person name="Charoenyingcharoen P."/>
            <person name="Tanasupawat S."/>
        </authorList>
    </citation>
    <scope>NUCLEOTIDE SEQUENCE [LARGE SCALE GENOMIC DNA]</scope>
    <source>
        <strain evidence="2 3">KSS8</strain>
    </source>
</reference>
<proteinExistence type="predicted"/>
<keyword evidence="2" id="KW-0328">Glycosyltransferase</keyword>
<keyword evidence="2" id="KW-0808">Transferase</keyword>
<protein>
    <submittedName>
        <fullName evidence="2">Glycosyltransferase</fullName>
        <ecNumber evidence="2">2.4.-.-</ecNumber>
    </submittedName>
</protein>
<dbReference type="InterPro" id="IPR029044">
    <property type="entry name" value="Nucleotide-diphossugar_trans"/>
</dbReference>
<dbReference type="CDD" id="cd04186">
    <property type="entry name" value="GT_2_like_c"/>
    <property type="match status" value="1"/>
</dbReference>
<dbReference type="Gene3D" id="3.40.50.2000">
    <property type="entry name" value="Glycogen Phosphorylase B"/>
    <property type="match status" value="1"/>
</dbReference>
<organism evidence="2 3">
    <name type="scientific">Endosaccharibacter trunci</name>
    <dbReference type="NCBI Taxonomy" id="2812733"/>
    <lineage>
        <taxon>Bacteria</taxon>
        <taxon>Pseudomonadati</taxon>
        <taxon>Pseudomonadota</taxon>
        <taxon>Alphaproteobacteria</taxon>
        <taxon>Acetobacterales</taxon>
        <taxon>Acetobacteraceae</taxon>
        <taxon>Endosaccharibacter</taxon>
    </lineage>
</organism>